<name>A0ABP8QZ83_9SPHI</name>
<comment type="caution">
    <text evidence="1">The sequence shown here is derived from an EMBL/GenBank/DDBJ whole genome shotgun (WGS) entry which is preliminary data.</text>
</comment>
<keyword evidence="2" id="KW-1185">Reference proteome</keyword>
<sequence length="77" mass="8941">MYSVTTVYTKVAKIVNIWLIDFITFVKRLKLIYSEKTISSGWNGSNIQSLLCTEQGAKTDFLWPEHRGYYGLHEYSS</sequence>
<organism evidence="1 2">
    <name type="scientific">Sphingobacterium thermophilum</name>
    <dbReference type="NCBI Taxonomy" id="768534"/>
    <lineage>
        <taxon>Bacteria</taxon>
        <taxon>Pseudomonadati</taxon>
        <taxon>Bacteroidota</taxon>
        <taxon>Sphingobacteriia</taxon>
        <taxon>Sphingobacteriales</taxon>
        <taxon>Sphingobacteriaceae</taxon>
        <taxon>Sphingobacterium</taxon>
    </lineage>
</organism>
<proteinExistence type="predicted"/>
<reference evidence="2" key="1">
    <citation type="journal article" date="2019" name="Int. J. Syst. Evol. Microbiol.">
        <title>The Global Catalogue of Microorganisms (GCM) 10K type strain sequencing project: providing services to taxonomists for standard genome sequencing and annotation.</title>
        <authorList>
            <consortium name="The Broad Institute Genomics Platform"/>
            <consortium name="The Broad Institute Genome Sequencing Center for Infectious Disease"/>
            <person name="Wu L."/>
            <person name="Ma J."/>
        </authorList>
    </citation>
    <scope>NUCLEOTIDE SEQUENCE [LARGE SCALE GENOMIC DNA]</scope>
    <source>
        <strain evidence="2">JCM 17858</strain>
    </source>
</reference>
<evidence type="ECO:0000313" key="1">
    <source>
        <dbReference type="EMBL" id="GAA4513805.1"/>
    </source>
</evidence>
<gene>
    <name evidence="1" type="ORF">GCM10023173_09830</name>
</gene>
<evidence type="ECO:0000313" key="2">
    <source>
        <dbReference type="Proteomes" id="UP001500394"/>
    </source>
</evidence>
<protein>
    <submittedName>
        <fullName evidence="1">Uncharacterized protein</fullName>
    </submittedName>
</protein>
<accession>A0ABP8QZ83</accession>
<dbReference type="Proteomes" id="UP001500394">
    <property type="component" value="Unassembled WGS sequence"/>
</dbReference>
<dbReference type="EMBL" id="BAABGR010000009">
    <property type="protein sequence ID" value="GAA4513805.1"/>
    <property type="molecule type" value="Genomic_DNA"/>
</dbReference>